<reference evidence="2 3" key="1">
    <citation type="submission" date="2021-04" db="EMBL/GenBank/DDBJ databases">
        <authorList>
            <person name="De Guttry C."/>
            <person name="Zahm M."/>
            <person name="Klopp C."/>
            <person name="Cabau C."/>
            <person name="Louis A."/>
            <person name="Berthelot C."/>
            <person name="Parey E."/>
            <person name="Roest Crollius H."/>
            <person name="Montfort J."/>
            <person name="Robinson-Rechavi M."/>
            <person name="Bucao C."/>
            <person name="Bouchez O."/>
            <person name="Gislard M."/>
            <person name="Lluch J."/>
            <person name="Milhes M."/>
            <person name="Lampietro C."/>
            <person name="Lopez Roques C."/>
            <person name="Donnadieu C."/>
            <person name="Braasch I."/>
            <person name="Desvignes T."/>
            <person name="Postlethwait J."/>
            <person name="Bobe J."/>
            <person name="Wedekind C."/>
            <person name="Guiguen Y."/>
        </authorList>
    </citation>
    <scope>NUCLEOTIDE SEQUENCE [LARGE SCALE GENOMIC DNA]</scope>
    <source>
        <strain evidence="2">Cs_M1</strain>
        <tissue evidence="2">Blood</tissue>
    </source>
</reference>
<dbReference type="Pfam" id="PF23565">
    <property type="entry name" value="ARM_TANGO6"/>
    <property type="match status" value="1"/>
</dbReference>
<sequence length="180" mass="19049">MGADALCGGCVSDLCGVEQPICPFAEGSGRAPPVRRSCSGTWATEPPMSLSTLKQLCALDRVMGRLASGFHFTPGSERWAQLTPSETVSNEDDALYEKVSGEQCLAQLLAEMKDSDLPGDFFLELLQVVEFTVAMLQRACVGMDQVRGVEGPVETQTLSMGMGLVGTLLSGPSSVHASEC</sequence>
<dbReference type="InterPro" id="IPR057407">
    <property type="entry name" value="HEAT_TANGO6"/>
</dbReference>
<name>A0AAN8LZ33_9TELE</name>
<dbReference type="Proteomes" id="UP001356427">
    <property type="component" value="Unassembled WGS sequence"/>
</dbReference>
<dbReference type="InterPro" id="IPR039600">
    <property type="entry name" value="TANGO6/Rtp1"/>
</dbReference>
<accession>A0AAN8LZ33</accession>
<dbReference type="GO" id="GO:0009306">
    <property type="term" value="P:protein secretion"/>
    <property type="evidence" value="ECO:0007669"/>
    <property type="project" value="TreeGrafter"/>
</dbReference>
<keyword evidence="3" id="KW-1185">Reference proteome</keyword>
<feature type="domain" description="TANGO6 HEAT repeat" evidence="1">
    <location>
        <begin position="45"/>
        <end position="115"/>
    </location>
</feature>
<protein>
    <recommendedName>
        <fullName evidence="1">TANGO6 HEAT repeat domain-containing protein</fullName>
    </recommendedName>
</protein>
<comment type="caution">
    <text evidence="2">The sequence shown here is derived from an EMBL/GenBank/DDBJ whole genome shotgun (WGS) entry which is preliminary data.</text>
</comment>
<dbReference type="PANTHER" id="PTHR20959">
    <property type="entry name" value="TRANSPORT AND GOLGI ORGANIZATION PROTEIN 6 FAMILY MEMBER"/>
    <property type="match status" value="1"/>
</dbReference>
<dbReference type="PANTHER" id="PTHR20959:SF1">
    <property type="entry name" value="TRANSPORT AND GOLGI ORGANIZATION PROTEIN 6 HOMOLOG"/>
    <property type="match status" value="1"/>
</dbReference>
<dbReference type="AlphaFoldDB" id="A0AAN8LZ33"/>
<evidence type="ECO:0000313" key="2">
    <source>
        <dbReference type="EMBL" id="KAK6320288.1"/>
    </source>
</evidence>
<evidence type="ECO:0000259" key="1">
    <source>
        <dbReference type="Pfam" id="PF23565"/>
    </source>
</evidence>
<gene>
    <name evidence="2" type="ORF">J4Q44_G00093950</name>
</gene>
<organism evidence="2 3">
    <name type="scientific">Coregonus suidteri</name>
    <dbReference type="NCBI Taxonomy" id="861788"/>
    <lineage>
        <taxon>Eukaryota</taxon>
        <taxon>Metazoa</taxon>
        <taxon>Chordata</taxon>
        <taxon>Craniata</taxon>
        <taxon>Vertebrata</taxon>
        <taxon>Euteleostomi</taxon>
        <taxon>Actinopterygii</taxon>
        <taxon>Neopterygii</taxon>
        <taxon>Teleostei</taxon>
        <taxon>Protacanthopterygii</taxon>
        <taxon>Salmoniformes</taxon>
        <taxon>Salmonidae</taxon>
        <taxon>Coregoninae</taxon>
        <taxon>Coregonus</taxon>
    </lineage>
</organism>
<evidence type="ECO:0000313" key="3">
    <source>
        <dbReference type="Proteomes" id="UP001356427"/>
    </source>
</evidence>
<proteinExistence type="predicted"/>
<dbReference type="EMBL" id="JAGTTL010000007">
    <property type="protein sequence ID" value="KAK6320288.1"/>
    <property type="molecule type" value="Genomic_DNA"/>
</dbReference>